<feature type="DNA-binding region" description="Homeobox" evidence="6">
    <location>
        <begin position="33"/>
        <end position="95"/>
    </location>
</feature>
<dbReference type="InterPro" id="IPR009057">
    <property type="entry name" value="Homeodomain-like_sf"/>
</dbReference>
<dbReference type="KEGG" id="cvn:111124697"/>
<dbReference type="PROSITE" id="PS50071">
    <property type="entry name" value="HOMEOBOX_2"/>
    <property type="match status" value="1"/>
</dbReference>
<dbReference type="Proteomes" id="UP000694844">
    <property type="component" value="Chromosome 3"/>
</dbReference>
<dbReference type="PANTHER" id="PTHR11211:SF3">
    <property type="entry name" value="HOMEOBOX PROTEIN MOHAWK"/>
    <property type="match status" value="1"/>
</dbReference>
<name>A0A8B8D5V9_CRAVI</name>
<dbReference type="GO" id="GO:0005634">
    <property type="term" value="C:nucleus"/>
    <property type="evidence" value="ECO:0007669"/>
    <property type="project" value="UniProtKB-SubCell"/>
</dbReference>
<dbReference type="PROSITE" id="PS00027">
    <property type="entry name" value="HOMEOBOX_1"/>
    <property type="match status" value="1"/>
</dbReference>
<dbReference type="Pfam" id="PF05920">
    <property type="entry name" value="Homeobox_KN"/>
    <property type="match status" value="1"/>
</dbReference>
<dbReference type="PANTHER" id="PTHR11211">
    <property type="entry name" value="IROQUOIS-CLASS HOMEODOMAIN PROTEIN IRX"/>
    <property type="match status" value="1"/>
</dbReference>
<dbReference type="GO" id="GO:0000978">
    <property type="term" value="F:RNA polymerase II cis-regulatory region sequence-specific DNA binding"/>
    <property type="evidence" value="ECO:0007669"/>
    <property type="project" value="TreeGrafter"/>
</dbReference>
<dbReference type="CDD" id="cd00086">
    <property type="entry name" value="homeodomain"/>
    <property type="match status" value="1"/>
</dbReference>
<accession>A0A8B8D5V9</accession>
<dbReference type="GO" id="GO:0007517">
    <property type="term" value="P:muscle organ development"/>
    <property type="evidence" value="ECO:0007669"/>
    <property type="project" value="TreeGrafter"/>
</dbReference>
<evidence type="ECO:0000256" key="1">
    <source>
        <dbReference type="ARBA" id="ARBA00004123"/>
    </source>
</evidence>
<dbReference type="GeneID" id="111124697"/>
<evidence type="ECO:0000256" key="5">
    <source>
        <dbReference type="ARBA" id="ARBA00023242"/>
    </source>
</evidence>
<dbReference type="InterPro" id="IPR001356">
    <property type="entry name" value="HD"/>
</dbReference>
<dbReference type="GO" id="GO:0000981">
    <property type="term" value="F:DNA-binding transcription factor activity, RNA polymerase II-specific"/>
    <property type="evidence" value="ECO:0007669"/>
    <property type="project" value="InterPro"/>
</dbReference>
<dbReference type="Gene3D" id="1.10.10.60">
    <property type="entry name" value="Homeodomain-like"/>
    <property type="match status" value="1"/>
</dbReference>
<dbReference type="InterPro" id="IPR017970">
    <property type="entry name" value="Homeobox_CS"/>
</dbReference>
<feature type="region of interest" description="Disordered" evidence="7">
    <location>
        <begin position="150"/>
        <end position="188"/>
    </location>
</feature>
<keyword evidence="3 6" id="KW-0238">DNA-binding</keyword>
<evidence type="ECO:0000256" key="6">
    <source>
        <dbReference type="PROSITE-ProRule" id="PRU00108"/>
    </source>
</evidence>
<evidence type="ECO:0000313" key="10">
    <source>
        <dbReference type="RefSeq" id="XP_022323522.1"/>
    </source>
</evidence>
<keyword evidence="5 6" id="KW-0539">Nucleus</keyword>
<evidence type="ECO:0000256" key="2">
    <source>
        <dbReference type="ARBA" id="ARBA00008446"/>
    </source>
</evidence>
<dbReference type="GO" id="GO:0048468">
    <property type="term" value="P:cell development"/>
    <property type="evidence" value="ECO:0007669"/>
    <property type="project" value="TreeGrafter"/>
</dbReference>
<evidence type="ECO:0000256" key="4">
    <source>
        <dbReference type="ARBA" id="ARBA00023155"/>
    </source>
</evidence>
<comment type="subcellular location">
    <subcellularLocation>
        <location evidence="1 6">Nucleus</location>
    </subcellularLocation>
</comment>
<evidence type="ECO:0000259" key="8">
    <source>
        <dbReference type="PROSITE" id="PS50071"/>
    </source>
</evidence>
<sequence length="321" mass="36589">MDSNNTGTITGTEERGSRRILRERSSRRPLQLKIRQKRQTMQNMTRPLKQWLCRNRDNPYPSKLEKEILARDSQMTNTQVSNWFANARRRLKNAVKGDNIPWSTRVKKYNSSVPGNAELLSISSDDSSLFDSDDNEDSFTYTEELTPEPAATRVGFSPVVDREDPPPTDDVVVPSRSQTPTSGFFAPSGLESEFHRPFRECMQGPQNKFKQTILQRYLNDTCHPAAPTHVDMEMSAFNKTRSRKPSGSIGSRDYEEMSTASSAAESHFYYDVDPVDELEAAARRRRISGDVRRQDDIHWKEISAAMALTSLARGSSRYPFH</sequence>
<keyword evidence="9" id="KW-1185">Reference proteome</keyword>
<gene>
    <name evidence="10" type="primary">LOC111124697</name>
</gene>
<evidence type="ECO:0000313" key="9">
    <source>
        <dbReference type="Proteomes" id="UP000694844"/>
    </source>
</evidence>
<evidence type="ECO:0000256" key="7">
    <source>
        <dbReference type="SAM" id="MobiDB-lite"/>
    </source>
</evidence>
<dbReference type="InterPro" id="IPR008422">
    <property type="entry name" value="KN_HD"/>
</dbReference>
<proteinExistence type="inferred from homology"/>
<comment type="similarity">
    <text evidence="2">Belongs to the TALE/IRO homeobox family.</text>
</comment>
<keyword evidence="4 6" id="KW-0371">Homeobox</keyword>
<protein>
    <submittedName>
        <fullName evidence="10">Homeobox protein Mohawk-like</fullName>
    </submittedName>
</protein>
<evidence type="ECO:0000256" key="3">
    <source>
        <dbReference type="ARBA" id="ARBA00023125"/>
    </source>
</evidence>
<feature type="domain" description="Homeobox" evidence="8">
    <location>
        <begin position="31"/>
        <end position="94"/>
    </location>
</feature>
<feature type="region of interest" description="Disordered" evidence="7">
    <location>
        <begin position="237"/>
        <end position="257"/>
    </location>
</feature>
<organism evidence="9 10">
    <name type="scientific">Crassostrea virginica</name>
    <name type="common">Eastern oyster</name>
    <dbReference type="NCBI Taxonomy" id="6565"/>
    <lineage>
        <taxon>Eukaryota</taxon>
        <taxon>Metazoa</taxon>
        <taxon>Spiralia</taxon>
        <taxon>Lophotrochozoa</taxon>
        <taxon>Mollusca</taxon>
        <taxon>Bivalvia</taxon>
        <taxon>Autobranchia</taxon>
        <taxon>Pteriomorphia</taxon>
        <taxon>Ostreida</taxon>
        <taxon>Ostreoidea</taxon>
        <taxon>Ostreidae</taxon>
        <taxon>Crassostrea</taxon>
    </lineage>
</organism>
<dbReference type="SUPFAM" id="SSF46689">
    <property type="entry name" value="Homeodomain-like"/>
    <property type="match status" value="1"/>
</dbReference>
<reference evidence="10" key="1">
    <citation type="submission" date="2025-08" db="UniProtKB">
        <authorList>
            <consortium name="RefSeq"/>
        </authorList>
    </citation>
    <scope>IDENTIFICATION</scope>
    <source>
        <tissue evidence="10">Whole sample</tissue>
    </source>
</reference>
<dbReference type="AlphaFoldDB" id="A0A8B8D5V9"/>
<dbReference type="RefSeq" id="XP_022323522.1">
    <property type="nucleotide sequence ID" value="XM_022467814.1"/>
</dbReference>
<dbReference type="OrthoDB" id="21495at2759"/>
<dbReference type="SMART" id="SM00389">
    <property type="entry name" value="HOX"/>
    <property type="match status" value="1"/>
</dbReference>